<dbReference type="InterPro" id="IPR036890">
    <property type="entry name" value="HATPase_C_sf"/>
</dbReference>
<dbReference type="PROSITE" id="PS50910">
    <property type="entry name" value="HEPN"/>
    <property type="match status" value="1"/>
</dbReference>
<reference evidence="2" key="2">
    <citation type="submission" date="2025-08" db="UniProtKB">
        <authorList>
            <consortium name="Ensembl"/>
        </authorList>
    </citation>
    <scope>IDENTIFICATION</scope>
</reference>
<dbReference type="InterPro" id="IPR036869">
    <property type="entry name" value="J_dom_sf"/>
</dbReference>
<keyword evidence="3" id="KW-1185">Reference proteome</keyword>
<reference evidence="2" key="3">
    <citation type="submission" date="2025-09" db="UniProtKB">
        <authorList>
            <consortium name="Ensembl"/>
        </authorList>
    </citation>
    <scope>IDENTIFICATION</scope>
</reference>
<dbReference type="Gene3D" id="3.30.565.10">
    <property type="entry name" value="Histidine kinase-like ATPase, C-terminal domain"/>
    <property type="match status" value="1"/>
</dbReference>
<dbReference type="SUPFAM" id="SSF46565">
    <property type="entry name" value="Chaperone J-domain"/>
    <property type="match status" value="1"/>
</dbReference>
<dbReference type="Proteomes" id="UP000472276">
    <property type="component" value="Unassembled WGS sequence"/>
</dbReference>
<name>A0AAZ1Y2B6_OREAU</name>
<dbReference type="Pfam" id="PF25794">
    <property type="entry name" value="SACS"/>
    <property type="match status" value="3"/>
</dbReference>
<feature type="domain" description="HEPN" evidence="1">
    <location>
        <begin position="4085"/>
        <end position="4201"/>
    </location>
</feature>
<dbReference type="InterPro" id="IPR058210">
    <property type="entry name" value="SACS/Nov_dom"/>
</dbReference>
<dbReference type="Gene3D" id="1.20.120.330">
    <property type="entry name" value="Nucleotidyltransferases domain 2"/>
    <property type="match status" value="1"/>
</dbReference>
<dbReference type="NCBIfam" id="NF047352">
    <property type="entry name" value="P_loop_sacsin"/>
    <property type="match status" value="3"/>
</dbReference>
<dbReference type="SMART" id="SM00748">
    <property type="entry name" value="HEPN"/>
    <property type="match status" value="1"/>
</dbReference>
<dbReference type="InterPro" id="IPR007842">
    <property type="entry name" value="HEPN_dom"/>
</dbReference>
<dbReference type="PANTHER" id="PTHR46919">
    <property type="entry name" value="ZINC FINGER, C3HC4 TYPE (RING FINGER) FAMILY PROTEIN"/>
    <property type="match status" value="1"/>
</dbReference>
<evidence type="ECO:0000259" key="1">
    <source>
        <dbReference type="PROSITE" id="PS50910"/>
    </source>
</evidence>
<proteinExistence type="predicted"/>
<protein>
    <recommendedName>
        <fullName evidence="1">HEPN domain-containing protein</fullName>
    </recommendedName>
</protein>
<dbReference type="SUPFAM" id="SSF81593">
    <property type="entry name" value="Nucleotidyltransferase substrate binding subunit/domain"/>
    <property type="match status" value="1"/>
</dbReference>
<sequence length="4210" mass="480677">MVNPKAKKKVRTSFGVTAPPIIDYLKDILRRYPDGGQILKELIQNADDARATEVVFIHDERSYGTENLWTEELERYQGPALYAYNNAAFTDEDWEGIQMAGRSVKRDDPNRVGRFGIGFNSVYHITDVPSIFSSEHLGMMDPQEKIFGERSGGFRWSLDDAEDQEVLLNMSDQFQPFRDIVSLVCEHGWSKVVMEDQHFNGTIFRFPLRNEASEISDNLYDSDKVVELFDSFIADADLSLLFLKNVTSVSLLHISEDGAVNTRLEVKSSVPTDGVLEPEEESVTEGLTRFKVITVSSEDQKETKWLLTTCTMKEGVAENLDLLTKKLSFLPQVDLPEQTELLSPLPNNESNKTGLPVYVNACFGLTDNRRHIKWQEEDQRHDEHALWNEMLMKKVFPQAYIKIIQDAIKLAQNSILPVSSVYNLWPDLTQIQHKEKWHALTLDVFHHLFRQNVAILSLAKDERQFISPSEAVFPCNGPTSTNILSAIKRALVSCGENLVTLPASVARAINEAYPNPSTLKHVTPAFLRAILHRTGVDNITKDDKLSLLEYILGDEQYKELEGLHLLPLSDGSFRYFTYKEEDTALIDSHEFPRVLLPFCKPLFIPHDLTPACSAHLKELARRNFFKVTNVDASHLAEYAKRYLPPDWKQTGKNLVTWDNSNSQHPPSDWFQEFWRFLNSHFNELSPFTGIPLIPVSPLSGSQTVSVAKLQQNTTLIFQKSKQLNLPDRIAQLVNKVGGTVVRGNEWLKHEALDSYVLCPSPRSVLKVLMNLDFQHLVTELTSASHTARNELKDYLSYLDSLSNTEKDFLLKLPLFQTMKGFSVAAQSKQAVLLISGLTVPTELPMPDSIIQCSTETDRRLLQLLKVHLLDTVKQPMFLIQTFKVIFESDFFPPPSYTHSLQMLESLTEIGLLNKEIDVSPEHLLHAATLTDKLCVNSQTEALRRAQVLLEMVESNDLLSKFSHKQLHCLKMLKWIPCEQPGSEKQFSDKSQKYCLFCPNEIRHSVYKDIVGHVMPLTGKLSDRVSNSLDLKDLPPPEKVIENLTVLKSKALEMVNPDTDVDFKRQLHSIYKHMQDNVSVFVTMMGNETSWLWTHNQFVAPQDLVLEYPNNLDLSSYIGKVPSEFLPYRTLFQRFGLRTVLSSEDILGILYSIQQTIEARQLPFASSSEVKVSIEILNWLWKEKKTVQDDIPVPVIAGGGKFTLKPRSTALFCDVSKNGLKELNCREEDIYVIHEEIPKAAAECLEICFLSTHILDPEEIGIEQCGQSEPITMRIKNILKEYDEDSDIFKELIQNAEDAGADVCKFLVDFRVHRDAPESLIDPDMALCQGPCLWAFNNEQFTAEDWKNIVRVGSASKENKVEKIGKFGLGFNTVYHVTDVPSILSGNTLLILDPNVTHLTKHIKHKSNPGIKLDLSQQRLFHCFPGQFGSYENIFDCNFTRKSPPEPYPGTLIKLPFRSEEQAVKSEINPKVYQKHNILDFQHHFSKNSQTHLLFLKNIITLSLQNIPHNGSTPPRENEIETIFSVSKTTVSAMEIPDDSSVSKQRHAEKSLMKLDGKCKGLIESCTVRIIQISSQQSNETEVQFWLLYNCFGTDESFKMAIHKNKQASFSLPIGGIAVPLQNDPETGKFTTLQTDLVGQAFCFLPLPIHTGLPVNVNGTFAVTSNRKGLWETGVKNDWNKALLQDPVVTAYVTVLKALKKMSEDKQLVSYCYHTFWPDREKVTETFKPLVDALYSTIVDDSVGPELFSDGEQWFSMNNAIFLHESIENDEKIGDLAVQVCKEYAKGPNHVVPLPLWLRNSFKQAGLEKVLQNRTWNWEKFYREAVFSNLTTMDSKSRDTLVLHAIDFHIKEIDNLLLCHPCIPTKGGQLQHVRKLVNPSGKVACLFELKEGRLLDGSENDFRSPKRIQRLLELGMANDHLPLEDITEKVGTINKTWNTDKKKAFVHLKCLFELMKNHIYDEDSHHWKTLRTTAFLPAYSPGDAKMEGNVTLKRPTDVFSDKCSLLVNMTQPVLDNSNLKIHHSDPVLQILGVNSTPKPEVVLQQLHEGSKQAHSIDRAMLYKIAFECYKCLDKWIRDSGNTTYISQQASSFPFILIGDTFVNVDRVAENGQFEAKPYLHVLPAAFTSFRNLWTCIGVEKQFTITQFLTVLQELQAQHGNKPLPKSDLSVVFTILNKGIFEAEVKIMHDCLIPSEHGVLQFASELFYNDSPWMPLTSGVTLCHENIPRAMARHLGIKTTRHHSLETHIVDDMSPFAFEFEQQEQLTVRIKNIISAYPSKKDILKELIQNADDAEATEIHFIWDKRQHGQEKTFGKKWNILQGPALCVFNNKVFSDADIKGIQQLGEGGKHNTPGKIGKYGVGFNSVYHLTDCPSILTGDEVLCISDPNQKYIEKHSNNKRCGIGYKLADTFKEMYVDVYKSFLPDKFSLKDGTMFRLPLRMGTNANTSKISQQGVTDRDMKELCSALSEDPEGLILFLKNICKIKVHEINKDSQELKTIFEVEKNLPQRSREDKDAFIKHLQNALKSDKTASPHKTFYETVISTSDKRQSKWIVAEQFGSFKDSFELKLSDKLPQASLAARVNKKGSSVMDFKGEAFCSLPLPGKTGLPVHVNGNFEVDSARRSLWKEDGKSKKSGWNEILKQHVIAPLYADLLHYIRRSIAVKKVSLASTDSCFSTEYLCFWPTVSKDLFPDWHEMIHEVYRSMKEKGLDVIPVMKSYTQIIADKKIEEYSFDWCNVSETDSTESPYLTTSGNIKLNNILEALGMKLVPYSTKIQKIWKSFTDAGVEVKEVSPSTVQTFLRAKPLNDPTQTDEDLPLPISATLIKDEKRCSELLRFCLKDFTSEKVTQDNSNLLDGLPLLLTRDKVLTVFSSQSPKWISVYENLFFHYEDKFADYQTNKDHIELLQSSRIIQKMTLPCSEKYLKTLIQHLLENCEDDPHSGLHVPNDKMIKWLKSLWRFIMSEIKAPTSRDDKSSLTLSEVRTLFSDCYILPVVCPRLNNKHFLQTMKHMSSVVFASEKHKKISGILYKLGFMRFDRVFFFEMDRQVYSCLQHELLDVDDQSAVLDQVYNINHPEFSHLSNDDMKEFQMFLQSGLSKSKGNQEYVRKLKSLPIFETTHGERVRIDGPKKVFILNIKYTVIFPDLFNLPTSNSIFLKFNSENYTLSETLNIQVLDDLEYFMKFILPAVHKLRETQILHSLKLLLLLRYSSEDKKTIISSLKTVKLIRSSQGRLEPASYYFDESVELYKRMLPQERFVPERFWTELCEGDSYIKKQAKQLVRELGMKHVVSNDEIINFAYQLESEAKGKGRIEDLKLKSSLLFRKALNKACDAKDNNERLLESIADIKFIFPVIIQKELSNYHQPFAAEGTTVKIRGSLINKNPEHQDLIWTSMPIIDLPFMSQSLQMLINAGAHEEPPPNCVASNIRNICQSPCETDQLIKTRAKVFRSSYAYLQAKRFEGNQLAGLPVVLVEKDTKLMRPDDVCLSLSYDLDFRPYLYKITAEDAMYAPFFQKIGVKNEATAEQYCNVLAAVYADSCDKQKLHSNQLRTVKRAVEQLFKLISAQGNETLLENVETLYLPAVDGKLYPSSTLCYNDTVFETKRLEEALENKFLLLEKLSECHLGNDKYKHHQLLQLLPQKFQPKMLSEFTEERVVELKMQPCELGTGCEFSGWFDKHLSSAAFKYGLICLIRENSQGKITQEDATKMCEKIFGSIQIICCKTLETALWLDKQPLPKTDGETDVFVERGYQGCTFYLKHNDEMALKVINEVIMTLTKEINALLGNRIASVHLPVLGQLLMCDDLQDVRKTLAKNQIRDSAETGSSSFSLAAPGTEIPGEWHDCLDMNVLNNFEEGEYVGYSIDDKYIYTVIVEELPGHNGRYSWRYKVDIGEDEPIEVSCVDLFQFKREKKVKTERRKCMEPEPQKKMLKPEENTCMELEPLAGAVPHSSESSTSSLPASVEEAKREIDKCLAEIWRLPEEERHKAIKRLYLRWHPDKNPDCQSLTNEAFKYLQNRIDELSKGKAAGSTFSSRNTNFRGFYEQWNQEARYHRNSRERFSRGYRGSYNFWTHNENVPRPDREEARRWCRQAHCDLNAAHKDTGGGSTEWCLFKVHQAVEKSLIAACYKRNGQRPNSSSISVTAAQVSCYSPQLRDLPEIVKNLQTLGVDPKRTQYPNCHPYPHIPNGQFRSENEMLALNKASELLNKIEAYVN</sequence>
<organism evidence="2 3">
    <name type="scientific">Oreochromis aureus</name>
    <name type="common">Israeli tilapia</name>
    <name type="synonym">Chromis aureus</name>
    <dbReference type="NCBI Taxonomy" id="47969"/>
    <lineage>
        <taxon>Eukaryota</taxon>
        <taxon>Metazoa</taxon>
        <taxon>Chordata</taxon>
        <taxon>Craniata</taxon>
        <taxon>Vertebrata</taxon>
        <taxon>Euteleostomi</taxon>
        <taxon>Actinopterygii</taxon>
        <taxon>Neopterygii</taxon>
        <taxon>Teleostei</taxon>
        <taxon>Neoteleostei</taxon>
        <taxon>Acanthomorphata</taxon>
        <taxon>Ovalentaria</taxon>
        <taxon>Cichlomorphae</taxon>
        <taxon>Cichliformes</taxon>
        <taxon>Cichlidae</taxon>
        <taxon>African cichlids</taxon>
        <taxon>Pseudocrenilabrinae</taxon>
        <taxon>Oreochromini</taxon>
        <taxon>Oreochromis</taxon>
    </lineage>
</organism>
<dbReference type="Ensembl" id="ENSOABT00000075840.1">
    <property type="protein sequence ID" value="ENSOABP00000073928.1"/>
    <property type="gene ID" value="ENSOABG00000035660.1"/>
</dbReference>
<dbReference type="Gene3D" id="1.10.287.110">
    <property type="entry name" value="DnaJ domain"/>
    <property type="match status" value="1"/>
</dbReference>
<gene>
    <name evidence="2" type="primary">LOC120436765</name>
</gene>
<evidence type="ECO:0000313" key="2">
    <source>
        <dbReference type="Ensembl" id="ENSOABP00000073928.1"/>
    </source>
</evidence>
<evidence type="ECO:0000313" key="3">
    <source>
        <dbReference type="Proteomes" id="UP000472276"/>
    </source>
</evidence>
<dbReference type="PANTHER" id="PTHR46919:SF2">
    <property type="entry name" value="SACSIN"/>
    <property type="match status" value="1"/>
</dbReference>
<reference evidence="3" key="1">
    <citation type="submission" date="2020-03" db="EMBL/GenBank/DDBJ databases">
        <title>Evolution of repeat sequences and sex chromosomes of tilapia species revealed by chromosome-level genomes.</title>
        <authorList>
            <person name="Xu L."/>
            <person name="Tao W."/>
            <person name="Wang D."/>
            <person name="Zhou Q."/>
        </authorList>
    </citation>
    <scope>NUCLEOTIDE SEQUENCE [LARGE SCALE GENOMIC DNA]</scope>
    <source>
        <strain evidence="3">Israel</strain>
    </source>
</reference>
<dbReference type="SUPFAM" id="SSF55874">
    <property type="entry name" value="ATPase domain of HSP90 chaperone/DNA topoisomerase II/histidine kinase"/>
    <property type="match status" value="3"/>
</dbReference>
<accession>A0AAZ1Y2B6</accession>
<dbReference type="Pfam" id="PF05168">
    <property type="entry name" value="HEPN"/>
    <property type="match status" value="1"/>
</dbReference>